<dbReference type="RefSeq" id="WP_309549899.1">
    <property type="nucleotide sequence ID" value="NZ_CP133762.1"/>
</dbReference>
<dbReference type="Proteomes" id="UP001250858">
    <property type="component" value="Chromosome"/>
</dbReference>
<name>A0ABY9S3G1_9ACTN</name>
<organism evidence="1 2">
    <name type="scientific">Streptomyces roseicoloratus</name>
    <dbReference type="NCBI Taxonomy" id="2508722"/>
    <lineage>
        <taxon>Bacteria</taxon>
        <taxon>Bacillati</taxon>
        <taxon>Actinomycetota</taxon>
        <taxon>Actinomycetes</taxon>
        <taxon>Kitasatosporales</taxon>
        <taxon>Streptomycetaceae</taxon>
        <taxon>Streptomyces</taxon>
    </lineage>
</organism>
<sequence>MVIEDHAAPVVAMVPAHRTGDTGASLNSVRAVPGDAAQCGALLLAADTLLGNRELVALRRRIGALANEAFRTSPNHAAKILRQEENSDTLVRASFHRMYGDSGRRRRTAAPDPRFRIEEIPAYLPRDWYESHILPIIPDLASLGRRAPRLLRRAVSIRLAQLATGGTWHASGESLGIPASGTLHTLRVLTRELGESQLRSVFENAVGEIADELGRAADRVDYAHRRRSLAKWRLPREDWNGLREGLPKLGRGRTSTDPRVGSIFLWSVVTQGEHLHSPTLREHREAGEETALLTLAAARYDSTDLHDSRLRLLQRLRRYACLLAQACDQQSALRVSVDEVAALEGSSYEVLEARLD</sequence>
<keyword evidence="2" id="KW-1185">Reference proteome</keyword>
<evidence type="ECO:0000313" key="2">
    <source>
        <dbReference type="Proteomes" id="UP001250858"/>
    </source>
</evidence>
<gene>
    <name evidence="1" type="ORF">RGF97_31495</name>
</gene>
<evidence type="ECO:0000313" key="1">
    <source>
        <dbReference type="EMBL" id="WMX48421.1"/>
    </source>
</evidence>
<dbReference type="EMBL" id="CP133762">
    <property type="protein sequence ID" value="WMX48421.1"/>
    <property type="molecule type" value="Genomic_DNA"/>
</dbReference>
<accession>A0ABY9S3G1</accession>
<reference evidence="1 2" key="1">
    <citation type="submission" date="2023-09" db="EMBL/GenBank/DDBJ databases">
        <title>Complete genome of Streptomyces roseicoloratus T14.</title>
        <authorList>
            <person name="Bashizi T."/>
            <person name="Kim M.-J."/>
            <person name="Lee G."/>
            <person name="Tagele S.B."/>
            <person name="Shin J.-H."/>
        </authorList>
    </citation>
    <scope>NUCLEOTIDE SEQUENCE [LARGE SCALE GENOMIC DNA]</scope>
    <source>
        <strain evidence="1 2">T14</strain>
    </source>
</reference>
<proteinExistence type="predicted"/>
<protein>
    <submittedName>
        <fullName evidence="1">Uncharacterized protein</fullName>
    </submittedName>
</protein>